<name>A0A1V3FSJ2_9BACL</name>
<protein>
    <recommendedName>
        <fullName evidence="3">Hydrolase</fullName>
    </recommendedName>
</protein>
<organism evidence="1 2">
    <name type="scientific">Anoxybacillus kestanbolensis</name>
    <dbReference type="NCBI Taxonomy" id="227476"/>
    <lineage>
        <taxon>Bacteria</taxon>
        <taxon>Bacillati</taxon>
        <taxon>Bacillota</taxon>
        <taxon>Bacilli</taxon>
        <taxon>Bacillales</taxon>
        <taxon>Anoxybacillaceae</taxon>
        <taxon>Anoxybacillus</taxon>
    </lineage>
</organism>
<keyword evidence="2" id="KW-1185">Reference proteome</keyword>
<dbReference type="InterPro" id="IPR036866">
    <property type="entry name" value="RibonucZ/Hydroxyglut_hydro"/>
</dbReference>
<gene>
    <name evidence="1" type="ORF">BO219_04670</name>
</gene>
<dbReference type="Gene3D" id="3.60.15.10">
    <property type="entry name" value="Ribonuclease Z/Hydroxyacylglutathione hydrolase-like"/>
    <property type="match status" value="1"/>
</dbReference>
<dbReference type="Proteomes" id="UP000188458">
    <property type="component" value="Unassembled WGS sequence"/>
</dbReference>
<proteinExistence type="predicted"/>
<dbReference type="AlphaFoldDB" id="A0A1V3FSJ2"/>
<dbReference type="EMBL" id="MQAD01000005">
    <property type="protein sequence ID" value="OOE04692.1"/>
    <property type="molecule type" value="Genomic_DNA"/>
</dbReference>
<comment type="caution">
    <text evidence="1">The sequence shown here is derived from an EMBL/GenBank/DDBJ whole genome shotgun (WGS) entry which is preliminary data.</text>
</comment>
<sequence>MKGVDVLQWVLLFLICNSLMHPSTSAEHIQKIDMMLEEEEMAIIFLPLSDGEATLFKHASGKTVLLNTGAPHTERELKRWFEHFHITEIDELLLTSDDREYIGNVKWIEQTYGPKVVSEWKEQKVYEPFPHFRMQPLYIDNGDVTMSIQYGRLRLLYMAHASEDVEQKLMTMPLSDVNILKIAHFGVNDYPRTSFLKHVDPQVAIIFKKHGNWPNERLLERLYAAWIDCYETNRFGVIVVKCNLEEYDVMTF</sequence>
<evidence type="ECO:0000313" key="1">
    <source>
        <dbReference type="EMBL" id="OOE04692.1"/>
    </source>
</evidence>
<dbReference type="SUPFAM" id="SSF56281">
    <property type="entry name" value="Metallo-hydrolase/oxidoreductase"/>
    <property type="match status" value="1"/>
</dbReference>
<evidence type="ECO:0008006" key="3">
    <source>
        <dbReference type="Google" id="ProtNLM"/>
    </source>
</evidence>
<dbReference type="RefSeq" id="WP_077428590.1">
    <property type="nucleotide sequence ID" value="NZ_MQAD01000005.1"/>
</dbReference>
<accession>A0A1V3FSJ2</accession>
<evidence type="ECO:0000313" key="2">
    <source>
        <dbReference type="Proteomes" id="UP000188458"/>
    </source>
</evidence>
<reference evidence="2" key="1">
    <citation type="submission" date="2016-11" db="EMBL/GenBank/DDBJ databases">
        <title>Draft genome sequence of Anoxybacillus sp. strain 103 isolated from the Qarvajar hot spring in Nagorno-Karabach.</title>
        <authorList>
            <person name="Hovhannisyan P."/>
            <person name="Panosyan H."/>
            <person name="Birkeland N.-K."/>
        </authorList>
    </citation>
    <scope>NUCLEOTIDE SEQUENCE [LARGE SCALE GENOMIC DNA]</scope>
    <source>
        <strain evidence="2">103</strain>
    </source>
</reference>